<dbReference type="Pfam" id="PF08706">
    <property type="entry name" value="D5_N"/>
    <property type="match status" value="1"/>
</dbReference>
<keyword evidence="2" id="KW-0378">Hydrolase</keyword>
<reference evidence="6 7" key="1">
    <citation type="journal article" date="2020" name="ISME J.">
        <title>Comparative genomics reveals insights into cyanobacterial evolution and habitat adaptation.</title>
        <authorList>
            <person name="Chen M.Y."/>
            <person name="Teng W.K."/>
            <person name="Zhao L."/>
            <person name="Hu C.X."/>
            <person name="Zhou Y.K."/>
            <person name="Han B.P."/>
            <person name="Song L.R."/>
            <person name="Shu W.S."/>
        </authorList>
    </citation>
    <scope>NUCLEOTIDE SEQUENCE [LARGE SCALE GENOMIC DNA]</scope>
    <source>
        <strain evidence="6 7">FACHB-838</strain>
    </source>
</reference>
<gene>
    <name evidence="6" type="ORF">H6G97_40885</name>
</gene>
<evidence type="ECO:0000313" key="6">
    <source>
        <dbReference type="EMBL" id="MBD2535415.1"/>
    </source>
</evidence>
<dbReference type="InterPro" id="IPR045455">
    <property type="entry name" value="NrS-1_pol-like_helicase"/>
</dbReference>
<name>A0ABR8E2D5_9NOSO</name>
<dbReference type="Proteomes" id="UP000623440">
    <property type="component" value="Unassembled WGS sequence"/>
</dbReference>
<evidence type="ECO:0000256" key="1">
    <source>
        <dbReference type="ARBA" id="ARBA00022741"/>
    </source>
</evidence>
<dbReference type="Gene3D" id="3.40.50.300">
    <property type="entry name" value="P-loop containing nucleotide triphosphate hydrolases"/>
    <property type="match status" value="1"/>
</dbReference>
<evidence type="ECO:0000256" key="4">
    <source>
        <dbReference type="SAM" id="MobiDB-lite"/>
    </source>
</evidence>
<dbReference type="RefSeq" id="WP_190946247.1">
    <property type="nucleotide sequence ID" value="NZ_JACJSI010000273.1"/>
</dbReference>
<dbReference type="Pfam" id="PF19263">
    <property type="entry name" value="DUF5906"/>
    <property type="match status" value="1"/>
</dbReference>
<organism evidence="6 7">
    <name type="scientific">Nostoc flagelliforme FACHB-838</name>
    <dbReference type="NCBI Taxonomy" id="2692904"/>
    <lineage>
        <taxon>Bacteria</taxon>
        <taxon>Bacillati</taxon>
        <taxon>Cyanobacteriota</taxon>
        <taxon>Cyanophyceae</taxon>
        <taxon>Nostocales</taxon>
        <taxon>Nostocaceae</taxon>
        <taxon>Nostoc</taxon>
    </lineage>
</organism>
<sequence length="967" mass="107095">MNTLEMQSAPGLSDHGAAQNNSQSIILAHSAPGEQDLAALNTQTASSTPKKGRQNQFKSFEDWKAYIRKSFIEGSGIHPEIYDACVEFHQDIECGAGGDVETPIHDALGWEYKRFRHQANEPLYAAFLLNEDKSVWQVVVSIWDIEKQRPYKYFAPKGDGNRAFLPPIPIGVRQLIAQKSGLDVPMFGNFWQWVKESVNEVGATEGGKKTLSALSHGHIMIGLYGCECGAPGRPPALNPDLAGFVGPGSTLVIAFDQDEKPTAVKAVTRGIKKLKLVLQNLGAYLAIVEWSPKDGKGLDDLIVNNGVDAFDDAYNKAIAYMESQFAVSKDSSTDKRPTADIISREIAEEFRDRLAYNNEARQWMHYEIKLPGVWSGETEEAIEMIVYQIITARGIEGYSTHSYITNIVKFLRSQLFVREWNERSPKELMPFFNGVLEIATGKFLPHSPGYRLTWQLPRSHDPKATDWSHIDAFLTHLAEGNRQLKDLLICYCNAVLKGRSDLQKFLHLIGLGGTGKGTFSRLIVNLIGKENVHSTTLDDWCSNRFEGANAHRKRLVLFADEDRQTGKLGRFLSLTGEDPIRAEEKGRKAFHYQYDGMVLVLSNLAIFMGDAASRVKRRVISFPCNNAVDPIKRRNLDKEFEPELAAFTNYVLSLSDDHVTAVIKGLQEIPECTLEFWENRTRVDSIAAWLNQCVIADPMAKTAIGCDRFEGEDGSTVTTLFGSYNRYCHKAGSKPKNHNNFSPDLLEMCRSVLGWSVEKESTKTGKFIRGLRLRVAGIDDLIPTHDYTLAQNLNKGDGTGDVTDDGSEPILNKGFPDGDGTLISQLEKQVELVLEPESQIDNYLLEENSLTPQPVENDLVINKSGLGFEPSPSLKASPNNGFEPSPQPSPQPSPSVTTRQPVKGDRVKLLSSGEEYKISWVSCGSEKVLLVSARTGQPLTAPSPLRSGAAAGGLNLIDVSELEFLDT</sequence>
<dbReference type="SUPFAM" id="SSF52540">
    <property type="entry name" value="P-loop containing nucleoside triphosphate hydrolases"/>
    <property type="match status" value="1"/>
</dbReference>
<dbReference type="InterPro" id="IPR027417">
    <property type="entry name" value="P-loop_NTPase"/>
</dbReference>
<dbReference type="InterPro" id="IPR024385">
    <property type="entry name" value="DUF3854"/>
</dbReference>
<dbReference type="PANTHER" id="PTHR35372">
    <property type="entry name" value="ATP BINDING PROTEIN-RELATED"/>
    <property type="match status" value="1"/>
</dbReference>
<feature type="region of interest" description="Disordered" evidence="4">
    <location>
        <begin position="863"/>
        <end position="904"/>
    </location>
</feature>
<accession>A0ABR8E2D5</accession>
<evidence type="ECO:0000256" key="3">
    <source>
        <dbReference type="ARBA" id="ARBA00022840"/>
    </source>
</evidence>
<proteinExistence type="predicted"/>
<feature type="domain" description="SF3 helicase" evidence="5">
    <location>
        <begin position="468"/>
        <end position="637"/>
    </location>
</feature>
<dbReference type="InterPro" id="IPR014818">
    <property type="entry name" value="Phage/plasmid_primase_P4_C"/>
</dbReference>
<dbReference type="Pfam" id="PF12965">
    <property type="entry name" value="DUF3854"/>
    <property type="match status" value="1"/>
</dbReference>
<dbReference type="PROSITE" id="PS51206">
    <property type="entry name" value="SF3_HELICASE_1"/>
    <property type="match status" value="1"/>
</dbReference>
<keyword evidence="3" id="KW-0067">ATP-binding</keyword>
<dbReference type="SMART" id="SM00885">
    <property type="entry name" value="D5_N"/>
    <property type="match status" value="1"/>
</dbReference>
<dbReference type="InterPro" id="IPR014015">
    <property type="entry name" value="Helicase_SF3_DNA-vir"/>
</dbReference>
<protein>
    <submittedName>
        <fullName evidence="6">DUF3854 domain-containing protein</fullName>
    </submittedName>
</protein>
<evidence type="ECO:0000259" key="5">
    <source>
        <dbReference type="PROSITE" id="PS51206"/>
    </source>
</evidence>
<dbReference type="EMBL" id="JACJSI010000273">
    <property type="protein sequence ID" value="MBD2535415.1"/>
    <property type="molecule type" value="Genomic_DNA"/>
</dbReference>
<dbReference type="PANTHER" id="PTHR35372:SF2">
    <property type="entry name" value="SF3 HELICASE DOMAIN-CONTAINING PROTEIN"/>
    <property type="match status" value="1"/>
</dbReference>
<evidence type="ECO:0000256" key="2">
    <source>
        <dbReference type="ARBA" id="ARBA00022801"/>
    </source>
</evidence>
<evidence type="ECO:0000313" key="7">
    <source>
        <dbReference type="Proteomes" id="UP000623440"/>
    </source>
</evidence>
<comment type="caution">
    <text evidence="6">The sequence shown here is derived from an EMBL/GenBank/DDBJ whole genome shotgun (WGS) entry which is preliminary data.</text>
</comment>
<keyword evidence="1" id="KW-0547">Nucleotide-binding</keyword>
<keyword evidence="7" id="KW-1185">Reference proteome</keyword>
<dbReference type="InterPro" id="IPR051620">
    <property type="entry name" value="ORF904-like_C"/>
</dbReference>